<dbReference type="EMBL" id="CAJA01000121">
    <property type="protein sequence ID" value="CCH72886.1"/>
    <property type="molecule type" value="Genomic_DNA"/>
</dbReference>
<dbReference type="PANTHER" id="PTHR42909">
    <property type="entry name" value="ZGC:136858"/>
    <property type="match status" value="1"/>
</dbReference>
<name>W6JW17_9MICO</name>
<evidence type="ECO:0000256" key="4">
    <source>
        <dbReference type="ARBA" id="ARBA00023239"/>
    </source>
</evidence>
<evidence type="ECO:0000256" key="6">
    <source>
        <dbReference type="HAMAP-Rule" id="MF_01876"/>
    </source>
</evidence>
<reference evidence="7 8" key="1">
    <citation type="journal article" date="2013" name="ISME J.">
        <title>A metabolic model for members of the genus Tetrasphaera involved in enhanced biological phosphorus removal.</title>
        <authorList>
            <person name="Kristiansen R."/>
            <person name="Nguyen H.T.T."/>
            <person name="Saunders A.M."/>
            <person name="Nielsen J.L."/>
            <person name="Wimmer R."/>
            <person name="Le V.Q."/>
            <person name="McIlroy S.J."/>
            <person name="Petrovski S."/>
            <person name="Seviour R.J."/>
            <person name="Calteau A."/>
            <person name="Nielsen K.L."/>
            <person name="Nielsen P.H."/>
        </authorList>
    </citation>
    <scope>NUCLEOTIDE SEQUENCE [LARGE SCALE GENOMIC DNA]</scope>
    <source>
        <strain evidence="7 8">Ben110</strain>
    </source>
</reference>
<dbReference type="Pfam" id="PF04227">
    <property type="entry name" value="Indigoidine_A"/>
    <property type="match status" value="1"/>
</dbReference>
<keyword evidence="1 6" id="KW-0479">Metal-binding</keyword>
<dbReference type="GO" id="GO:0004730">
    <property type="term" value="F:pseudouridylate synthase activity"/>
    <property type="evidence" value="ECO:0007669"/>
    <property type="project" value="UniProtKB-UniRule"/>
</dbReference>
<organism evidence="7 8">
    <name type="scientific">Nostocoides australiense Ben110</name>
    <dbReference type="NCBI Taxonomy" id="1193182"/>
    <lineage>
        <taxon>Bacteria</taxon>
        <taxon>Bacillati</taxon>
        <taxon>Actinomycetota</taxon>
        <taxon>Actinomycetes</taxon>
        <taxon>Micrococcales</taxon>
        <taxon>Intrasporangiaceae</taxon>
        <taxon>Nostocoides</taxon>
    </lineage>
</organism>
<dbReference type="EC" id="4.2.1.70" evidence="6"/>
<dbReference type="GO" id="GO:0016798">
    <property type="term" value="F:hydrolase activity, acting on glycosyl bonds"/>
    <property type="evidence" value="ECO:0007669"/>
    <property type="project" value="UniProtKB-KW"/>
</dbReference>
<comment type="catalytic activity">
    <reaction evidence="6">
        <text>D-ribose 5-phosphate + uracil = psi-UMP + H2O</text>
        <dbReference type="Rhea" id="RHEA:18337"/>
        <dbReference type="ChEBI" id="CHEBI:15377"/>
        <dbReference type="ChEBI" id="CHEBI:17568"/>
        <dbReference type="ChEBI" id="CHEBI:58380"/>
        <dbReference type="ChEBI" id="CHEBI:78346"/>
        <dbReference type="EC" id="4.2.1.70"/>
    </reaction>
</comment>
<keyword evidence="4 6" id="KW-0456">Lyase</keyword>
<feature type="binding site" evidence="6">
    <location>
        <begin position="148"/>
        <end position="150"/>
    </location>
    <ligand>
        <name>substrate</name>
    </ligand>
</feature>
<evidence type="ECO:0000313" key="7">
    <source>
        <dbReference type="EMBL" id="CCH72886.1"/>
    </source>
</evidence>
<gene>
    <name evidence="7" type="primary">yeiN</name>
    <name evidence="6" type="synonym">psuG</name>
    <name evidence="7" type="ORF">BN11_2070001</name>
</gene>
<evidence type="ECO:0000256" key="1">
    <source>
        <dbReference type="ARBA" id="ARBA00022723"/>
    </source>
</evidence>
<accession>W6JW17</accession>
<dbReference type="GO" id="GO:0046113">
    <property type="term" value="P:nucleobase catabolic process"/>
    <property type="evidence" value="ECO:0007669"/>
    <property type="project" value="UniProtKB-UniRule"/>
</dbReference>
<keyword evidence="3 6" id="KW-0464">Manganese</keyword>
<dbReference type="Gene3D" id="3.40.1790.10">
    <property type="entry name" value="Indigoidine synthase domain"/>
    <property type="match status" value="1"/>
</dbReference>
<evidence type="ECO:0000256" key="3">
    <source>
        <dbReference type="ARBA" id="ARBA00023211"/>
    </source>
</evidence>
<dbReference type="STRING" id="1193182.BN11_2070001"/>
<keyword evidence="5 6" id="KW-0326">Glycosidase</keyword>
<dbReference type="PANTHER" id="PTHR42909:SF1">
    <property type="entry name" value="CARBOHYDRATE KINASE PFKB DOMAIN-CONTAINING PROTEIN"/>
    <property type="match status" value="1"/>
</dbReference>
<dbReference type="AlphaFoldDB" id="W6JW17"/>
<comment type="cofactor">
    <cofactor evidence="6">
        <name>Mn(2+)</name>
        <dbReference type="ChEBI" id="CHEBI:29035"/>
    </cofactor>
    <text evidence="6">Binds 1 Mn(2+) ion per subunit.</text>
</comment>
<feature type="binding site" evidence="6">
    <location>
        <position position="146"/>
    </location>
    <ligand>
        <name>Mn(2+)</name>
        <dbReference type="ChEBI" id="CHEBI:29035"/>
    </ligand>
</feature>
<comment type="similarity">
    <text evidence="6">Belongs to the pseudouridine-5'-phosphate glycosidase family.</text>
</comment>
<evidence type="ECO:0000313" key="8">
    <source>
        <dbReference type="Proteomes" id="UP000035763"/>
    </source>
</evidence>
<dbReference type="SUPFAM" id="SSF110581">
    <property type="entry name" value="Indigoidine synthase A-like"/>
    <property type="match status" value="1"/>
</dbReference>
<protein>
    <recommendedName>
        <fullName evidence="6">Pseudouridine-5'-phosphate glycosidase</fullName>
        <shortName evidence="6">PsiMP glycosidase</shortName>
        <ecNumber evidence="6">4.2.1.70</ecNumber>
    </recommendedName>
</protein>
<keyword evidence="2 6" id="KW-0378">Hydrolase</keyword>
<comment type="subunit">
    <text evidence="6">Homotrimer.</text>
</comment>
<feature type="binding site" evidence="6">
    <location>
        <position position="114"/>
    </location>
    <ligand>
        <name>substrate</name>
    </ligand>
</feature>
<evidence type="ECO:0000256" key="2">
    <source>
        <dbReference type="ARBA" id="ARBA00022801"/>
    </source>
</evidence>
<dbReference type="InterPro" id="IPR007342">
    <property type="entry name" value="PsuG"/>
</dbReference>
<dbReference type="GO" id="GO:0046872">
    <property type="term" value="F:metal ion binding"/>
    <property type="evidence" value="ECO:0007669"/>
    <property type="project" value="UniProtKB-KW"/>
</dbReference>
<dbReference type="OrthoDB" id="9805870at2"/>
<dbReference type="HAMAP" id="MF_01876">
    <property type="entry name" value="PsiMP_glycosidase"/>
    <property type="match status" value="1"/>
</dbReference>
<proteinExistence type="inferred from homology"/>
<dbReference type="GO" id="GO:0005737">
    <property type="term" value="C:cytoplasm"/>
    <property type="evidence" value="ECO:0007669"/>
    <property type="project" value="TreeGrafter"/>
</dbReference>
<sequence>MTLSTTTPVHPLLQLSEEVAGALAAGRPVVALESTIISHGMPYPDNVAMAQEVEQIVRDGGATPATIAILDGIPRIGLSPDQLELLASDEGVIKVSVRDIPYVVATRTHGATTVAATMRLAALAGIRVFVTGGLGGVHQGGQDTMDVSADLTELGATDVAVISAGVKSILDIGRTLEVLETLGVPVVGYGTDEFPSFFSRSSGHRVPMRLDTPEQLAAMMRAKWELGLSGGISVANPVPAEDEIPSEEMDGVIAQALADCAARGITGKDITPYLLGRIVEITGGASLRTNIALVRNNARLGAALAVAFAAPSSLC</sequence>
<feature type="active site" description="Nucleophile" evidence="6">
    <location>
        <position position="167"/>
    </location>
</feature>
<feature type="binding site" evidence="6">
    <location>
        <position position="94"/>
    </location>
    <ligand>
        <name>substrate</name>
    </ligand>
</feature>
<keyword evidence="8" id="KW-1185">Reference proteome</keyword>
<evidence type="ECO:0000256" key="5">
    <source>
        <dbReference type="ARBA" id="ARBA00023295"/>
    </source>
</evidence>
<comment type="function">
    <text evidence="6">Catalyzes the reversible cleavage of pseudouridine 5'-phosphate (PsiMP) to ribose 5-phosphate and uracil. Functions biologically in the cleavage direction, as part of a pseudouridine degradation pathway.</text>
</comment>
<comment type="caution">
    <text evidence="7">The sequence shown here is derived from an EMBL/GenBank/DDBJ whole genome shotgun (WGS) entry which is preliminary data.</text>
</comment>
<dbReference type="InterPro" id="IPR022830">
    <property type="entry name" value="Indigdn_synthA-like"/>
</dbReference>
<feature type="active site" description="Proton donor" evidence="6">
    <location>
        <position position="33"/>
    </location>
</feature>
<dbReference type="Proteomes" id="UP000035763">
    <property type="component" value="Unassembled WGS sequence"/>
</dbReference>